<organism evidence="2 3">
    <name type="scientific">Pholiota conissans</name>
    <dbReference type="NCBI Taxonomy" id="109636"/>
    <lineage>
        <taxon>Eukaryota</taxon>
        <taxon>Fungi</taxon>
        <taxon>Dikarya</taxon>
        <taxon>Basidiomycota</taxon>
        <taxon>Agaricomycotina</taxon>
        <taxon>Agaricomycetes</taxon>
        <taxon>Agaricomycetidae</taxon>
        <taxon>Agaricales</taxon>
        <taxon>Agaricineae</taxon>
        <taxon>Strophariaceae</taxon>
        <taxon>Pholiota</taxon>
    </lineage>
</organism>
<dbReference type="Proteomes" id="UP000807469">
    <property type="component" value="Unassembled WGS sequence"/>
</dbReference>
<reference evidence="2" key="1">
    <citation type="submission" date="2020-11" db="EMBL/GenBank/DDBJ databases">
        <authorList>
            <consortium name="DOE Joint Genome Institute"/>
            <person name="Ahrendt S."/>
            <person name="Riley R."/>
            <person name="Andreopoulos W."/>
            <person name="Labutti K."/>
            <person name="Pangilinan J."/>
            <person name="Ruiz-Duenas F.J."/>
            <person name="Barrasa J.M."/>
            <person name="Sanchez-Garcia M."/>
            <person name="Camarero S."/>
            <person name="Miyauchi S."/>
            <person name="Serrano A."/>
            <person name="Linde D."/>
            <person name="Babiker R."/>
            <person name="Drula E."/>
            <person name="Ayuso-Fernandez I."/>
            <person name="Pacheco R."/>
            <person name="Padilla G."/>
            <person name="Ferreira P."/>
            <person name="Barriuso J."/>
            <person name="Kellner H."/>
            <person name="Castanera R."/>
            <person name="Alfaro M."/>
            <person name="Ramirez L."/>
            <person name="Pisabarro A.G."/>
            <person name="Kuo A."/>
            <person name="Tritt A."/>
            <person name="Lipzen A."/>
            <person name="He G."/>
            <person name="Yan M."/>
            <person name="Ng V."/>
            <person name="Cullen D."/>
            <person name="Martin F."/>
            <person name="Rosso M.-N."/>
            <person name="Henrissat B."/>
            <person name="Hibbett D."/>
            <person name="Martinez A.T."/>
            <person name="Grigoriev I.V."/>
        </authorList>
    </citation>
    <scope>NUCLEOTIDE SEQUENCE</scope>
    <source>
        <strain evidence="2">CIRM-BRFM 674</strain>
    </source>
</reference>
<accession>A0A9P5YRC4</accession>
<dbReference type="EMBL" id="MU155379">
    <property type="protein sequence ID" value="KAF9474437.1"/>
    <property type="molecule type" value="Genomic_DNA"/>
</dbReference>
<name>A0A9P5YRC4_9AGAR</name>
<evidence type="ECO:0000313" key="2">
    <source>
        <dbReference type="EMBL" id="KAF9474437.1"/>
    </source>
</evidence>
<gene>
    <name evidence="2" type="ORF">BDN70DRAFT_898961</name>
</gene>
<evidence type="ECO:0000256" key="1">
    <source>
        <dbReference type="SAM" id="MobiDB-lite"/>
    </source>
</evidence>
<keyword evidence="3" id="KW-1185">Reference proteome</keyword>
<feature type="region of interest" description="Disordered" evidence="1">
    <location>
        <begin position="105"/>
        <end position="133"/>
    </location>
</feature>
<feature type="region of interest" description="Disordered" evidence="1">
    <location>
        <begin position="1"/>
        <end position="20"/>
    </location>
</feature>
<sequence length="133" mass="14069">MSEGSGSHLPRKKLKRSPSDEEVAAHAAVASGSFASRLAVSSAQIALAGVQALAQDFASTKAALDAERARTAELEKQVESWKVVAKVWKLRLALIKELVDTLVVQSDSEMPGEQADAEAPGEQARLGDDEQDG</sequence>
<comment type="caution">
    <text evidence="2">The sequence shown here is derived from an EMBL/GenBank/DDBJ whole genome shotgun (WGS) entry which is preliminary data.</text>
</comment>
<protein>
    <submittedName>
        <fullName evidence="2">Uncharacterized protein</fullName>
    </submittedName>
</protein>
<evidence type="ECO:0000313" key="3">
    <source>
        <dbReference type="Proteomes" id="UP000807469"/>
    </source>
</evidence>
<dbReference type="AlphaFoldDB" id="A0A9P5YRC4"/>
<proteinExistence type="predicted"/>